<proteinExistence type="predicted"/>
<evidence type="ECO:0000313" key="2">
    <source>
        <dbReference type="Proteomes" id="UP000053176"/>
    </source>
</evidence>
<dbReference type="EMBL" id="LPWA01000111">
    <property type="protein sequence ID" value="KUM25903.1"/>
    <property type="molecule type" value="Genomic_DNA"/>
</dbReference>
<name>A0A101KS04_RHILI</name>
<dbReference type="Proteomes" id="UP000053176">
    <property type="component" value="Unassembled WGS sequence"/>
</dbReference>
<evidence type="ECO:0000313" key="1">
    <source>
        <dbReference type="EMBL" id="KUM25903.1"/>
    </source>
</evidence>
<comment type="caution">
    <text evidence="1">The sequence shown here is derived from an EMBL/GenBank/DDBJ whole genome shotgun (WGS) entry which is preliminary data.</text>
</comment>
<accession>A0A101KS04</accession>
<reference evidence="1 2" key="1">
    <citation type="submission" date="2015-12" db="EMBL/GenBank/DDBJ databases">
        <title>Draft genome sequence of Mesorhizobium sp. UFLA 01-765, a multitolerant efficient symbiont and plant-growth promoting strain isolated from Zn-mining soil using Leucaena leucocephala as a trap plant.</title>
        <authorList>
            <person name="Rangel W.M."/>
            <person name="Thijs S."/>
            <person name="Longatti S.M."/>
            <person name="Moreira F.M."/>
            <person name="Weyens N."/>
            <person name="Vangronsveld J."/>
            <person name="Van Hamme J.D."/>
            <person name="Bottos E.M."/>
            <person name="Rineau F."/>
        </authorList>
    </citation>
    <scope>NUCLEOTIDE SEQUENCE [LARGE SCALE GENOMIC DNA]</scope>
    <source>
        <strain evidence="1 2">UFLA 01-765</strain>
    </source>
</reference>
<protein>
    <submittedName>
        <fullName evidence="1">Uncharacterized protein</fullName>
    </submittedName>
</protein>
<dbReference type="OrthoDB" id="8451154at2"/>
<organism evidence="1 2">
    <name type="scientific">Rhizobium loti</name>
    <name type="common">Mesorhizobium loti</name>
    <dbReference type="NCBI Taxonomy" id="381"/>
    <lineage>
        <taxon>Bacteria</taxon>
        <taxon>Pseudomonadati</taxon>
        <taxon>Pseudomonadota</taxon>
        <taxon>Alphaproteobacteria</taxon>
        <taxon>Hyphomicrobiales</taxon>
        <taxon>Phyllobacteriaceae</taxon>
        <taxon>Mesorhizobium</taxon>
    </lineage>
</organism>
<sequence>MKKTRRDAGRQVEANQFGRTRAVDNALLDRTVQLFEARTGRSLSKEDARQIVENVSGFFRILAEWQKMD</sequence>
<dbReference type="AlphaFoldDB" id="A0A101KS04"/>
<gene>
    <name evidence="1" type="ORF">AU467_23925</name>
</gene>